<evidence type="ECO:0000313" key="3">
    <source>
        <dbReference type="Proteomes" id="UP000664521"/>
    </source>
</evidence>
<dbReference type="OrthoDB" id="2158714at2759"/>
<dbReference type="GO" id="GO:0007034">
    <property type="term" value="P:vacuolar transport"/>
    <property type="evidence" value="ECO:0007669"/>
    <property type="project" value="TreeGrafter"/>
</dbReference>
<dbReference type="Proteomes" id="UP000664521">
    <property type="component" value="Unassembled WGS sequence"/>
</dbReference>
<proteinExistence type="predicted"/>
<dbReference type="AlphaFoldDB" id="A0A8H3IJ54"/>
<dbReference type="EMBL" id="CAJPDS010000026">
    <property type="protein sequence ID" value="CAF9920723.1"/>
    <property type="molecule type" value="Genomic_DNA"/>
</dbReference>
<dbReference type="Pfam" id="PF08432">
    <property type="entry name" value="Vfa1"/>
    <property type="match status" value="1"/>
</dbReference>
<gene>
    <name evidence="2" type="ORF">HETSPECPRED_004343</name>
</gene>
<reference evidence="2" key="1">
    <citation type="submission" date="2021-03" db="EMBL/GenBank/DDBJ databases">
        <authorList>
            <person name="Tagirdzhanova G."/>
        </authorList>
    </citation>
    <scope>NUCLEOTIDE SEQUENCE</scope>
</reference>
<keyword evidence="3" id="KW-1185">Reference proteome</keyword>
<evidence type="ECO:0000256" key="1">
    <source>
        <dbReference type="SAM" id="MobiDB-lite"/>
    </source>
</evidence>
<sequence length="160" mass="18205">MALVNVWHLRKVAEASAKPCDICYKPTQSVLITPDNKDHFYTCQGHLKDRGFASPIIDEADVAAKAKKEAMDREIELVKKEYEEKIKKRKTTQDEKNKSEKGKGSDKAEAEDKKSEDEAAKAEREQDEKVFATYGIRRPCVVDHPTDQSDYQEPKSITCD</sequence>
<dbReference type="GO" id="GO:0005768">
    <property type="term" value="C:endosome"/>
    <property type="evidence" value="ECO:0007669"/>
    <property type="project" value="TreeGrafter"/>
</dbReference>
<dbReference type="InterPro" id="IPR013640">
    <property type="entry name" value="Vfa1"/>
</dbReference>
<feature type="region of interest" description="Disordered" evidence="1">
    <location>
        <begin position="83"/>
        <end position="160"/>
    </location>
</feature>
<evidence type="ECO:0000313" key="2">
    <source>
        <dbReference type="EMBL" id="CAF9920723.1"/>
    </source>
</evidence>
<dbReference type="PANTHER" id="PTHR28218">
    <property type="entry name" value="VPS4-ASSOCIATED PROTEIN 1"/>
    <property type="match status" value="1"/>
</dbReference>
<accession>A0A8H3IJ54</accession>
<comment type="caution">
    <text evidence="2">The sequence shown here is derived from an EMBL/GenBank/DDBJ whole genome shotgun (WGS) entry which is preliminary data.</text>
</comment>
<organism evidence="2 3">
    <name type="scientific">Heterodermia speciosa</name>
    <dbReference type="NCBI Taxonomy" id="116794"/>
    <lineage>
        <taxon>Eukaryota</taxon>
        <taxon>Fungi</taxon>
        <taxon>Dikarya</taxon>
        <taxon>Ascomycota</taxon>
        <taxon>Pezizomycotina</taxon>
        <taxon>Lecanoromycetes</taxon>
        <taxon>OSLEUM clade</taxon>
        <taxon>Lecanoromycetidae</taxon>
        <taxon>Caliciales</taxon>
        <taxon>Physciaceae</taxon>
        <taxon>Heterodermia</taxon>
    </lineage>
</organism>
<feature type="compositionally biased region" description="Basic and acidic residues" evidence="1">
    <location>
        <begin position="83"/>
        <end position="130"/>
    </location>
</feature>
<evidence type="ECO:0008006" key="4">
    <source>
        <dbReference type="Google" id="ProtNLM"/>
    </source>
</evidence>
<dbReference type="PANTHER" id="PTHR28218:SF1">
    <property type="entry name" value="VPS4-ASSOCIATED PROTEIN 1"/>
    <property type="match status" value="1"/>
</dbReference>
<name>A0A8H3IJ54_9LECA</name>
<protein>
    <recommendedName>
        <fullName evidence="4">DUF1742-domain-containing protein</fullName>
    </recommendedName>
</protein>